<evidence type="ECO:0000313" key="2">
    <source>
        <dbReference type="Proteomes" id="UP000296455"/>
    </source>
</evidence>
<sequence>MNVIIHDQDFLDYPIMVVDTELLENTLDPETTAFERAQEALARKEVVLLVKPEHIGRVLSKVHKHVTAVHNTVQLEGDTEARLQRALASVGLDLHSSTY</sequence>
<dbReference type="EMBL" id="MK552140">
    <property type="protein sequence ID" value="QBX06484.1"/>
    <property type="molecule type" value="Genomic_DNA"/>
</dbReference>
<name>A0A4D5ZC10_9CAUD</name>
<protein>
    <submittedName>
        <fullName evidence="1">Uncharacterized protein</fullName>
    </submittedName>
</protein>
<dbReference type="Proteomes" id="UP000296455">
    <property type="component" value="Segment"/>
</dbReference>
<organism evidence="1 2">
    <name type="scientific">Burkholderia phage BcepSaruman</name>
    <dbReference type="NCBI Taxonomy" id="2530032"/>
    <lineage>
        <taxon>Viruses</taxon>
        <taxon>Duplodnaviria</taxon>
        <taxon>Heunggongvirae</taxon>
        <taxon>Uroviricota</taxon>
        <taxon>Caudoviricetes</taxon>
        <taxon>Sarumanvirus</taxon>
        <taxon>Sarumanvirus bcepsaruman</taxon>
    </lineage>
</organism>
<keyword evidence="2" id="KW-1185">Reference proteome</keyword>
<evidence type="ECO:0000313" key="1">
    <source>
        <dbReference type="EMBL" id="QBX06484.1"/>
    </source>
</evidence>
<gene>
    <name evidence="1" type="ORF">BcepSaruman_071</name>
</gene>
<reference evidence="1 2" key="1">
    <citation type="submission" date="2019-02" db="EMBL/GenBank/DDBJ databases">
        <title>Complete genome sequence of Burkholderia cenocepacia phage BcepSaruman.</title>
        <authorList>
            <person name="Park K."/>
            <person name="Liu M."/>
            <person name="Gill J."/>
        </authorList>
    </citation>
    <scope>NUCLEOTIDE SEQUENCE [LARGE SCALE GENOMIC DNA]</scope>
</reference>
<proteinExistence type="predicted"/>
<accession>A0A4D5ZC10</accession>